<comment type="subcellular location">
    <subcellularLocation>
        <location evidence="1">Secreted</location>
    </subcellularLocation>
</comment>
<organism evidence="4 5">
    <name type="scientific">Flexibacter flexilis DSM 6793</name>
    <dbReference type="NCBI Taxonomy" id="927664"/>
    <lineage>
        <taxon>Bacteria</taxon>
        <taxon>Pseudomonadati</taxon>
        <taxon>Bacteroidota</taxon>
        <taxon>Cytophagia</taxon>
        <taxon>Cytophagales</taxon>
        <taxon>Flexibacteraceae</taxon>
        <taxon>Flexibacter</taxon>
    </lineage>
</organism>
<evidence type="ECO:0000313" key="4">
    <source>
        <dbReference type="EMBL" id="SFC61135.1"/>
    </source>
</evidence>
<reference evidence="4 5" key="1">
    <citation type="submission" date="2016-10" db="EMBL/GenBank/DDBJ databases">
        <authorList>
            <person name="de Groot N.N."/>
        </authorList>
    </citation>
    <scope>NUCLEOTIDE SEQUENCE [LARGE SCALE GENOMIC DNA]</scope>
    <source>
        <strain evidence="4 5">DSM 6793</strain>
    </source>
</reference>
<dbReference type="OrthoDB" id="9778320at2"/>
<keyword evidence="5" id="KW-1185">Reference proteome</keyword>
<dbReference type="GO" id="GO:0005975">
    <property type="term" value="P:carbohydrate metabolic process"/>
    <property type="evidence" value="ECO:0007669"/>
    <property type="project" value="InterPro"/>
</dbReference>
<dbReference type="GO" id="GO:0005576">
    <property type="term" value="C:extracellular region"/>
    <property type="evidence" value="ECO:0007669"/>
    <property type="project" value="UniProtKB-SubCell"/>
</dbReference>
<protein>
    <submittedName>
        <fullName evidence="4">Polysaccharide deacetylase</fullName>
    </submittedName>
</protein>
<dbReference type="InterPro" id="IPR011330">
    <property type="entry name" value="Glyco_hydro/deAcase_b/a-brl"/>
</dbReference>
<feature type="domain" description="NodB homology" evidence="3">
    <location>
        <begin position="91"/>
        <end position="318"/>
    </location>
</feature>
<dbReference type="Gene3D" id="3.20.20.370">
    <property type="entry name" value="Glycoside hydrolase/deacetylase"/>
    <property type="match status" value="1"/>
</dbReference>
<dbReference type="InterPro" id="IPR002509">
    <property type="entry name" value="NODB_dom"/>
</dbReference>
<evidence type="ECO:0000256" key="2">
    <source>
        <dbReference type="ARBA" id="ARBA00022729"/>
    </source>
</evidence>
<sequence>MKLTKTINRKIISPLVYGLGIEQMLARRAAKHRIILNYHGVTDKFDLGINHRHMDVQQFERDILYFKKHFKIVSLSEIYNSYLQGETPQENLLALTFDDGYINNLEIALPILEKYNAPATFYIITAGLENPDFITWYDTLDMMRLADHNAHNYGELANQIKKMGNGRDVYIQGLTAQLPRYEEMKKRNPHYWQLMNNAQVLTCAKSKLIEIGSHTHLHYNVGNIDFALASEEMRLSKKILENLLQKEIVSIAYPDGNYTDKIKDEAQQIGYKQQYAVNYQLGSDANDTRILNRWSMSNSTTHEANMILLSTSLNSKGF</sequence>
<gene>
    <name evidence="4" type="ORF">SAMN05421780_107100</name>
</gene>
<name>A0A1I1KKP7_9BACT</name>
<dbReference type="PANTHER" id="PTHR34216">
    <property type="match status" value="1"/>
</dbReference>
<dbReference type="EMBL" id="FOLE01000007">
    <property type="protein sequence ID" value="SFC61135.1"/>
    <property type="molecule type" value="Genomic_DNA"/>
</dbReference>
<dbReference type="STRING" id="927664.SAMN05421780_107100"/>
<dbReference type="InterPro" id="IPR051398">
    <property type="entry name" value="Polysacch_Deacetylase"/>
</dbReference>
<dbReference type="GO" id="GO:0016810">
    <property type="term" value="F:hydrolase activity, acting on carbon-nitrogen (but not peptide) bonds"/>
    <property type="evidence" value="ECO:0007669"/>
    <property type="project" value="InterPro"/>
</dbReference>
<evidence type="ECO:0000259" key="3">
    <source>
        <dbReference type="PROSITE" id="PS51677"/>
    </source>
</evidence>
<dbReference type="AlphaFoldDB" id="A0A1I1KKP7"/>
<dbReference type="SUPFAM" id="SSF88713">
    <property type="entry name" value="Glycoside hydrolase/deacetylase"/>
    <property type="match status" value="1"/>
</dbReference>
<evidence type="ECO:0000313" key="5">
    <source>
        <dbReference type="Proteomes" id="UP000199514"/>
    </source>
</evidence>
<dbReference type="CDD" id="cd10918">
    <property type="entry name" value="CE4_NodB_like_5s_6s"/>
    <property type="match status" value="1"/>
</dbReference>
<proteinExistence type="predicted"/>
<accession>A0A1I1KKP7</accession>
<dbReference type="PANTHER" id="PTHR34216:SF3">
    <property type="entry name" value="POLY-BETA-1,6-N-ACETYL-D-GLUCOSAMINE N-DEACETYLASE"/>
    <property type="match status" value="1"/>
</dbReference>
<dbReference type="Proteomes" id="UP000199514">
    <property type="component" value="Unassembled WGS sequence"/>
</dbReference>
<dbReference type="RefSeq" id="WP_143083961.1">
    <property type="nucleotide sequence ID" value="NZ_FOLE01000007.1"/>
</dbReference>
<dbReference type="PROSITE" id="PS51677">
    <property type="entry name" value="NODB"/>
    <property type="match status" value="1"/>
</dbReference>
<dbReference type="Pfam" id="PF01522">
    <property type="entry name" value="Polysacc_deac_1"/>
    <property type="match status" value="1"/>
</dbReference>
<evidence type="ECO:0000256" key="1">
    <source>
        <dbReference type="ARBA" id="ARBA00004613"/>
    </source>
</evidence>
<keyword evidence="2" id="KW-0732">Signal</keyword>